<gene>
    <name evidence="2" type="ORF">METZ01_LOCUS64444</name>
</gene>
<feature type="transmembrane region" description="Helical" evidence="1">
    <location>
        <begin position="130"/>
        <end position="155"/>
    </location>
</feature>
<reference evidence="2" key="1">
    <citation type="submission" date="2018-05" db="EMBL/GenBank/DDBJ databases">
        <authorList>
            <person name="Lanie J.A."/>
            <person name="Ng W.-L."/>
            <person name="Kazmierczak K.M."/>
            <person name="Andrzejewski T.M."/>
            <person name="Davidsen T.M."/>
            <person name="Wayne K.J."/>
            <person name="Tettelin H."/>
            <person name="Glass J.I."/>
            <person name="Rusch D."/>
            <person name="Podicherti R."/>
            <person name="Tsui H.-C.T."/>
            <person name="Winkler M.E."/>
        </authorList>
    </citation>
    <scope>NUCLEOTIDE SEQUENCE</scope>
</reference>
<proteinExistence type="predicted"/>
<accession>A0A381T5X7</accession>
<feature type="non-terminal residue" evidence="2">
    <location>
        <position position="1"/>
    </location>
</feature>
<dbReference type="AlphaFoldDB" id="A0A381T5X7"/>
<keyword evidence="1" id="KW-0472">Membrane</keyword>
<keyword evidence="1" id="KW-1133">Transmembrane helix</keyword>
<organism evidence="2">
    <name type="scientific">marine metagenome</name>
    <dbReference type="NCBI Taxonomy" id="408172"/>
    <lineage>
        <taxon>unclassified sequences</taxon>
        <taxon>metagenomes</taxon>
        <taxon>ecological metagenomes</taxon>
    </lineage>
</organism>
<evidence type="ECO:0000313" key="2">
    <source>
        <dbReference type="EMBL" id="SVA11590.1"/>
    </source>
</evidence>
<evidence type="ECO:0000256" key="1">
    <source>
        <dbReference type="SAM" id="Phobius"/>
    </source>
</evidence>
<dbReference type="EMBL" id="UINC01004075">
    <property type="protein sequence ID" value="SVA11590.1"/>
    <property type="molecule type" value="Genomic_DNA"/>
</dbReference>
<protein>
    <recommendedName>
        <fullName evidence="3">DUF4352 domain-containing protein</fullName>
    </recommendedName>
</protein>
<sequence>VLTQVLHVLSVVVPNSNGPLEQWMTQDNRETDSETSALGDEATKRFPSQVRAALEYAASNKYEYGPRLRNADLTWDVMSAESMTNDIVRVRIEFAPTSGFRGDSGIEYMDVDANGAILARRQIRTPKENTPVVLVGITAVSIILAVVFISLMTWLKPEAGDPLYVAGRTLWIRAEQPESRQFITYTGLDSEGDLRTWVINPENESTNDLVYVQVSLFNETSGSVNLVIDEEAAKLLDGDRTSYVPLNTIDRTHEANGVDKVNSPDFKPMWGSLTLDEGERVIGMLVFELPEGSSFTELRWSASDSAVIKYQ</sequence>
<name>A0A381T5X7_9ZZZZ</name>
<evidence type="ECO:0008006" key="3">
    <source>
        <dbReference type="Google" id="ProtNLM"/>
    </source>
</evidence>
<keyword evidence="1" id="KW-0812">Transmembrane</keyword>